<sequence length="359" mass="40258">MTFLRTLFTSSAKKEKKETAALAALLAEEREEIARLEEFNAASKSAQEVEVWMSEQREKRLHEKVEHLLLVADRRAERARYYLGRAQQYRRTAAYSDEDKATMDEMERQEAMDLELDLGSVERLAPQSRPLPLSCLPASLREADIDRGESEETARLLVVKAALCCQGHAGTFLWRSITRKRVWKRISAASLSNPQEFILVCRVSCIDAVIEAAITKTATAMVNALYQTIVNKLSSSQKASGYSSVPTHPLPSITTSYTNIHEKSKIKKDWGLQVKMDQKTSRPIVATGILRVALTALNTSVRYGNAYKRGQVFQAFTWIYPGDATERRLEESSDSHSLVGTPPFDTASPVNVVPRYLGN</sequence>
<name>A0A4Z1PEW6_9PEZI</name>
<reference evidence="1 2" key="1">
    <citation type="submission" date="2019-04" db="EMBL/GenBank/DDBJ databases">
        <title>High contiguity whole genome sequence and gene annotation resource for two Venturia nashicola isolates.</title>
        <authorList>
            <person name="Prokchorchik M."/>
            <person name="Won K."/>
            <person name="Lee Y."/>
            <person name="Choi E.D."/>
            <person name="Segonzac C."/>
            <person name="Sohn K.H."/>
        </authorList>
    </citation>
    <scope>NUCLEOTIDE SEQUENCE [LARGE SCALE GENOMIC DNA]</scope>
    <source>
        <strain evidence="1 2">PRI2</strain>
    </source>
</reference>
<protein>
    <submittedName>
        <fullName evidence="1">Uncharacterized protein</fullName>
    </submittedName>
</protein>
<keyword evidence="2" id="KW-1185">Reference proteome</keyword>
<dbReference type="AlphaFoldDB" id="A0A4Z1PEW6"/>
<organism evidence="1 2">
    <name type="scientific">Venturia nashicola</name>
    <dbReference type="NCBI Taxonomy" id="86259"/>
    <lineage>
        <taxon>Eukaryota</taxon>
        <taxon>Fungi</taxon>
        <taxon>Dikarya</taxon>
        <taxon>Ascomycota</taxon>
        <taxon>Pezizomycotina</taxon>
        <taxon>Dothideomycetes</taxon>
        <taxon>Pleosporomycetidae</taxon>
        <taxon>Venturiales</taxon>
        <taxon>Venturiaceae</taxon>
        <taxon>Venturia</taxon>
    </lineage>
</organism>
<evidence type="ECO:0000313" key="1">
    <source>
        <dbReference type="EMBL" id="TID26059.1"/>
    </source>
</evidence>
<evidence type="ECO:0000313" key="2">
    <source>
        <dbReference type="Proteomes" id="UP000298493"/>
    </source>
</evidence>
<gene>
    <name evidence="1" type="ORF">E6O75_ATG03922</name>
</gene>
<comment type="caution">
    <text evidence="1">The sequence shown here is derived from an EMBL/GenBank/DDBJ whole genome shotgun (WGS) entry which is preliminary data.</text>
</comment>
<accession>A0A4Z1PEW6</accession>
<dbReference type="Proteomes" id="UP000298493">
    <property type="component" value="Unassembled WGS sequence"/>
</dbReference>
<dbReference type="EMBL" id="SNSC02000003">
    <property type="protein sequence ID" value="TID26059.1"/>
    <property type="molecule type" value="Genomic_DNA"/>
</dbReference>
<proteinExistence type="predicted"/>